<dbReference type="Gene3D" id="3.10.620.30">
    <property type="match status" value="1"/>
</dbReference>
<feature type="transmembrane region" description="Helical" evidence="1">
    <location>
        <begin position="343"/>
        <end position="368"/>
    </location>
</feature>
<dbReference type="Proteomes" id="UP000215459">
    <property type="component" value="Unassembled WGS sequence"/>
</dbReference>
<dbReference type="OrthoDB" id="9787782at2"/>
<sequence>MSTDSREVCYDYHFRNRRKGKTLVWMSKIPSYSAQTAKLLERSHTPKQVNSGLDHTLEYFELDPGEELHYRYRIDIHPVDQETARPARLSQAEKNDYLKSTTYVTITPEIEELARSLCKDLDGTREKAYTLFRYVVRRFRYSARVKKRGTILFIKSRKGDCGEFAALYAALCRSVGIPCRMVVGSFAVDKNQYHVWNEVFLEEGWIPVDTSMANVQLKQPWRFLFSNIRTFKPHRYFGQTEGQRIAFSLGSNIPCVPTYPDFHKIDKEQTNEFSMQLGEETIVWGKGILKNGEIPYLQPMYLYYEEELKKPKVTDYLGDWKVTEKGRRNTYLMVKKGAGYATLLSALLHFLFSYTIFSILYTVFGLVYAVMSVLRRERTVFFSLISLILLGIHLFVLVAYLSLKFLS</sequence>
<dbReference type="Pfam" id="PF01841">
    <property type="entry name" value="Transglut_core"/>
    <property type="match status" value="1"/>
</dbReference>
<evidence type="ECO:0000259" key="2">
    <source>
        <dbReference type="SMART" id="SM00460"/>
    </source>
</evidence>
<protein>
    <recommendedName>
        <fullName evidence="2">Transglutaminase-like domain-containing protein</fullName>
    </recommendedName>
</protein>
<keyword evidence="1" id="KW-0812">Transmembrane</keyword>
<accession>A0A235B8C6</accession>
<gene>
    <name evidence="3" type="ORF">CHM34_06700</name>
</gene>
<dbReference type="SUPFAM" id="SSF54001">
    <property type="entry name" value="Cysteine proteinases"/>
    <property type="match status" value="1"/>
</dbReference>
<feature type="transmembrane region" description="Helical" evidence="1">
    <location>
        <begin position="380"/>
        <end position="403"/>
    </location>
</feature>
<dbReference type="RefSeq" id="WP_094263816.1">
    <property type="nucleotide sequence ID" value="NZ_NOWF01000003.1"/>
</dbReference>
<proteinExistence type="predicted"/>
<feature type="domain" description="Transglutaminase-like" evidence="2">
    <location>
        <begin position="153"/>
        <end position="212"/>
    </location>
</feature>
<dbReference type="AlphaFoldDB" id="A0A235B8C6"/>
<name>A0A235B8C6_9BACL</name>
<dbReference type="PANTHER" id="PTHR33490:SF3">
    <property type="entry name" value="CONSERVED INTEGRAL MEMBRANE PROTEIN"/>
    <property type="match status" value="1"/>
</dbReference>
<reference evidence="3 4" key="1">
    <citation type="submission" date="2017-07" db="EMBL/GenBank/DDBJ databases">
        <title>The genome sequence of Paludifilum halophilum highlights mechanisms for microbial adaptation to high salt environemnts.</title>
        <authorList>
            <person name="Belbahri L."/>
        </authorList>
    </citation>
    <scope>NUCLEOTIDE SEQUENCE [LARGE SCALE GENOMIC DNA]</scope>
    <source>
        <strain evidence="3 4">DSM 102817</strain>
    </source>
</reference>
<keyword evidence="1" id="KW-0472">Membrane</keyword>
<evidence type="ECO:0000313" key="3">
    <source>
        <dbReference type="EMBL" id="OYD08511.1"/>
    </source>
</evidence>
<dbReference type="SMART" id="SM00460">
    <property type="entry name" value="TGc"/>
    <property type="match status" value="1"/>
</dbReference>
<dbReference type="InterPro" id="IPR038765">
    <property type="entry name" value="Papain-like_cys_pep_sf"/>
</dbReference>
<evidence type="ECO:0000256" key="1">
    <source>
        <dbReference type="SAM" id="Phobius"/>
    </source>
</evidence>
<evidence type="ECO:0000313" key="4">
    <source>
        <dbReference type="Proteomes" id="UP000215459"/>
    </source>
</evidence>
<dbReference type="PANTHER" id="PTHR33490">
    <property type="entry name" value="BLR5614 PROTEIN-RELATED"/>
    <property type="match status" value="1"/>
</dbReference>
<keyword evidence="1" id="KW-1133">Transmembrane helix</keyword>
<comment type="caution">
    <text evidence="3">The sequence shown here is derived from an EMBL/GenBank/DDBJ whole genome shotgun (WGS) entry which is preliminary data.</text>
</comment>
<organism evidence="3 4">
    <name type="scientific">Paludifilum halophilum</name>
    <dbReference type="NCBI Taxonomy" id="1642702"/>
    <lineage>
        <taxon>Bacteria</taxon>
        <taxon>Bacillati</taxon>
        <taxon>Bacillota</taxon>
        <taxon>Bacilli</taxon>
        <taxon>Bacillales</taxon>
        <taxon>Thermoactinomycetaceae</taxon>
        <taxon>Paludifilum</taxon>
    </lineage>
</organism>
<keyword evidence="4" id="KW-1185">Reference proteome</keyword>
<dbReference type="InterPro" id="IPR002931">
    <property type="entry name" value="Transglutaminase-like"/>
</dbReference>
<dbReference type="EMBL" id="NOWF01000003">
    <property type="protein sequence ID" value="OYD08511.1"/>
    <property type="molecule type" value="Genomic_DNA"/>
</dbReference>